<evidence type="ECO:0000256" key="10">
    <source>
        <dbReference type="ARBA" id="ARBA00022695"/>
    </source>
</evidence>
<evidence type="ECO:0000256" key="2">
    <source>
        <dbReference type="ARBA" id="ARBA00004443"/>
    </source>
</evidence>
<organism evidence="19 20">
    <name type="scientific">Gonapodya prolifera (strain JEL478)</name>
    <name type="common">Monoblepharis prolifera</name>
    <dbReference type="NCBI Taxonomy" id="1344416"/>
    <lineage>
        <taxon>Eukaryota</taxon>
        <taxon>Fungi</taxon>
        <taxon>Fungi incertae sedis</taxon>
        <taxon>Chytridiomycota</taxon>
        <taxon>Chytridiomycota incertae sedis</taxon>
        <taxon>Monoblepharidomycetes</taxon>
        <taxon>Monoblepharidales</taxon>
        <taxon>Gonapodyaceae</taxon>
        <taxon>Gonapodya</taxon>
    </lineage>
</organism>
<dbReference type="InterPro" id="IPR015222">
    <property type="entry name" value="Tam41"/>
</dbReference>
<gene>
    <name evidence="19" type="ORF">M427DRAFT_118743</name>
</gene>
<keyword evidence="15" id="KW-0472">Membrane</keyword>
<keyword evidence="9" id="KW-0808">Transferase</keyword>
<dbReference type="OrthoDB" id="341477at2759"/>
<dbReference type="GO" id="GO:0005743">
    <property type="term" value="C:mitochondrial inner membrane"/>
    <property type="evidence" value="ECO:0007669"/>
    <property type="project" value="UniProtKB-SubCell"/>
</dbReference>
<sequence length="400" mass="45284">MHLHAFGNSRMLRKSDILSRRISFCCPFPKLGQRHSSNTTHPLEHTLKSITKSFDAPITYAIGYGSGVFQQEGYDKATAPQPMLDFLFAVDDPVRWHCHNINQNPHHYTSFTRSLLNLHPSLSNPLLNRLGAGVWFNSYVEINGFQCKYGVMGVETLWQDLKHWRTFYFAGRLQKPTNLIVDAMSSPLADHNETNLLNALRVALLLLPPVFTSTELWMAITGLSYMGDFRTFVGGENPNKVRNIVSKQEQLFESLYNPLLKKKFEALGSVTDLGIDGNGQRRWEQIGEPGDRVRQFLLPLPEPFRSQIFSALARRDPNVHAPSNRWMMGLSAGWNELDPKDLEHLGRRTVTSDKLGDCVKEALVRTMFWPALTQSAKGLLTVGISSSVRYALEKLKKGRS</sequence>
<keyword evidence="10" id="KW-0548">Nucleotidyltransferase</keyword>
<evidence type="ECO:0000256" key="15">
    <source>
        <dbReference type="ARBA" id="ARBA00023136"/>
    </source>
</evidence>
<dbReference type="UniPathway" id="UPA00557">
    <property type="reaction ID" value="UER00614"/>
</dbReference>
<comment type="subcellular location">
    <subcellularLocation>
        <location evidence="2">Mitochondrion inner membrane</location>
        <topology evidence="2">Peripheral membrane protein</topology>
        <orientation evidence="2">Matrix side</orientation>
    </subcellularLocation>
</comment>
<dbReference type="STRING" id="1344416.A0A139AY98"/>
<evidence type="ECO:0000256" key="9">
    <source>
        <dbReference type="ARBA" id="ARBA00022679"/>
    </source>
</evidence>
<keyword evidence="11" id="KW-0999">Mitochondrion inner membrane</keyword>
<dbReference type="OMA" id="WHCHNIN"/>
<evidence type="ECO:0000256" key="18">
    <source>
        <dbReference type="ARBA" id="ARBA00029893"/>
    </source>
</evidence>
<dbReference type="PANTHER" id="PTHR13619">
    <property type="entry name" value="PHOSPHATIDATE CYTIDYLYLTRANSFERASE, MITOCHONDRIAL"/>
    <property type="match status" value="1"/>
</dbReference>
<evidence type="ECO:0000256" key="13">
    <source>
        <dbReference type="ARBA" id="ARBA00023098"/>
    </source>
</evidence>
<comment type="pathway">
    <text evidence="4">Lipid metabolism.</text>
</comment>
<keyword evidence="17" id="KW-1208">Phospholipid metabolism</keyword>
<accession>A0A139AY98</accession>
<evidence type="ECO:0000313" key="20">
    <source>
        <dbReference type="Proteomes" id="UP000070544"/>
    </source>
</evidence>
<evidence type="ECO:0000313" key="19">
    <source>
        <dbReference type="EMBL" id="KXS21722.1"/>
    </source>
</evidence>
<reference evidence="19 20" key="1">
    <citation type="journal article" date="2015" name="Genome Biol. Evol.">
        <title>Phylogenomic analyses indicate that early fungi evolved digesting cell walls of algal ancestors of land plants.</title>
        <authorList>
            <person name="Chang Y."/>
            <person name="Wang S."/>
            <person name="Sekimoto S."/>
            <person name="Aerts A.L."/>
            <person name="Choi C."/>
            <person name="Clum A."/>
            <person name="LaButti K.M."/>
            <person name="Lindquist E.A."/>
            <person name="Yee Ngan C."/>
            <person name="Ohm R.A."/>
            <person name="Salamov A.A."/>
            <person name="Grigoriev I.V."/>
            <person name="Spatafora J.W."/>
            <person name="Berbee M.L."/>
        </authorList>
    </citation>
    <scope>NUCLEOTIDE SEQUENCE [LARGE SCALE GENOMIC DNA]</scope>
    <source>
        <strain evidence="19 20">JEL478</strain>
    </source>
</reference>
<evidence type="ECO:0000256" key="14">
    <source>
        <dbReference type="ARBA" id="ARBA00023128"/>
    </source>
</evidence>
<dbReference type="EC" id="2.7.7.41" evidence="6"/>
<evidence type="ECO:0000256" key="11">
    <source>
        <dbReference type="ARBA" id="ARBA00022792"/>
    </source>
</evidence>
<dbReference type="Pfam" id="PF09139">
    <property type="entry name" value="Tam41_Mmp37"/>
    <property type="match status" value="1"/>
</dbReference>
<evidence type="ECO:0000256" key="8">
    <source>
        <dbReference type="ARBA" id="ARBA00022516"/>
    </source>
</evidence>
<proteinExistence type="inferred from homology"/>
<dbReference type="GO" id="GO:0004605">
    <property type="term" value="F:phosphatidate cytidylyltransferase activity"/>
    <property type="evidence" value="ECO:0007669"/>
    <property type="project" value="UniProtKB-EC"/>
</dbReference>
<name>A0A139AY98_GONPJ</name>
<evidence type="ECO:0000256" key="17">
    <source>
        <dbReference type="ARBA" id="ARBA00023264"/>
    </source>
</evidence>
<comment type="cofactor">
    <cofactor evidence="1">
        <name>Mg(2+)</name>
        <dbReference type="ChEBI" id="CHEBI:18420"/>
    </cofactor>
</comment>
<comment type="similarity">
    <text evidence="5">Belongs to the TAM41 family.</text>
</comment>
<dbReference type="PIRSF" id="PIRSF028840">
    <property type="entry name" value="Mmp37"/>
    <property type="match status" value="1"/>
</dbReference>
<protein>
    <recommendedName>
        <fullName evidence="7">Phosphatidate cytidylyltransferase, mitochondrial</fullName>
        <ecNumber evidence="6">2.7.7.41</ecNumber>
    </recommendedName>
    <alternativeName>
        <fullName evidence="18">CDP-diacylglycerol synthase</fullName>
    </alternativeName>
</protein>
<evidence type="ECO:0000256" key="5">
    <source>
        <dbReference type="ARBA" id="ARBA00005458"/>
    </source>
</evidence>
<keyword evidence="14" id="KW-0496">Mitochondrion</keyword>
<comment type="pathway">
    <text evidence="3">Phospholipid metabolism; CDP-diacylglycerol biosynthesis; CDP-diacylglycerol from sn-glycerol 3-phosphate: step 3/3.</text>
</comment>
<evidence type="ECO:0000256" key="6">
    <source>
        <dbReference type="ARBA" id="ARBA00012487"/>
    </source>
</evidence>
<evidence type="ECO:0000256" key="12">
    <source>
        <dbReference type="ARBA" id="ARBA00022842"/>
    </source>
</evidence>
<evidence type="ECO:0000256" key="16">
    <source>
        <dbReference type="ARBA" id="ARBA00023209"/>
    </source>
</evidence>
<evidence type="ECO:0000256" key="3">
    <source>
        <dbReference type="ARBA" id="ARBA00005119"/>
    </source>
</evidence>
<evidence type="ECO:0000256" key="4">
    <source>
        <dbReference type="ARBA" id="ARBA00005189"/>
    </source>
</evidence>
<dbReference type="GO" id="GO:0016024">
    <property type="term" value="P:CDP-diacylglycerol biosynthetic process"/>
    <property type="evidence" value="ECO:0007669"/>
    <property type="project" value="UniProtKB-UniPathway"/>
</dbReference>
<keyword evidence="20" id="KW-1185">Reference proteome</keyword>
<keyword evidence="8" id="KW-0444">Lipid biosynthesis</keyword>
<dbReference type="Proteomes" id="UP000070544">
    <property type="component" value="Unassembled WGS sequence"/>
</dbReference>
<keyword evidence="12" id="KW-0460">Magnesium</keyword>
<dbReference type="GO" id="GO:0032049">
    <property type="term" value="P:cardiolipin biosynthetic process"/>
    <property type="evidence" value="ECO:0007669"/>
    <property type="project" value="InterPro"/>
</dbReference>
<dbReference type="EMBL" id="KQ965732">
    <property type="protein sequence ID" value="KXS21722.1"/>
    <property type="molecule type" value="Genomic_DNA"/>
</dbReference>
<dbReference type="AlphaFoldDB" id="A0A139AY98"/>
<dbReference type="PANTHER" id="PTHR13619:SF0">
    <property type="entry name" value="PHOSPHATIDATE CYTIDYLYLTRANSFERASE, MITOCHONDRIAL"/>
    <property type="match status" value="1"/>
</dbReference>
<keyword evidence="16" id="KW-0594">Phospholipid biosynthesis</keyword>
<evidence type="ECO:0000256" key="1">
    <source>
        <dbReference type="ARBA" id="ARBA00001946"/>
    </source>
</evidence>
<evidence type="ECO:0000256" key="7">
    <source>
        <dbReference type="ARBA" id="ARBA00018337"/>
    </source>
</evidence>
<keyword evidence="13" id="KW-0443">Lipid metabolism</keyword>